<evidence type="ECO:0000256" key="1">
    <source>
        <dbReference type="ARBA" id="ARBA00005709"/>
    </source>
</evidence>
<keyword evidence="8" id="KW-1185">Reference proteome</keyword>
<dbReference type="PANTHER" id="PTHR42792">
    <property type="entry name" value="FLAGELLIN"/>
    <property type="match status" value="1"/>
</dbReference>
<dbReference type="RefSeq" id="WP_157337068.1">
    <property type="nucleotide sequence ID" value="NZ_RHLK01000009.1"/>
</dbReference>
<feature type="domain" description="Flagellin C-terminal" evidence="6">
    <location>
        <begin position="534"/>
        <end position="618"/>
    </location>
</feature>
<dbReference type="PRINTS" id="PR00207">
    <property type="entry name" value="FLAGELLIN"/>
</dbReference>
<dbReference type="InterPro" id="IPR001029">
    <property type="entry name" value="Flagellin_N"/>
</dbReference>
<name>A0A7X3FJQ8_9BACL</name>
<gene>
    <name evidence="7" type="ORF">EDM21_16165</name>
</gene>
<dbReference type="Pfam" id="PF00669">
    <property type="entry name" value="Flagellin_N"/>
    <property type="match status" value="1"/>
</dbReference>
<dbReference type="InterPro" id="IPR001492">
    <property type="entry name" value="Flagellin"/>
</dbReference>
<evidence type="ECO:0000259" key="5">
    <source>
        <dbReference type="Pfam" id="PF00669"/>
    </source>
</evidence>
<comment type="subcellular location">
    <subcellularLocation>
        <location evidence="4">Secreted</location>
    </subcellularLocation>
    <subcellularLocation>
        <location evidence="4">Bacterial flagellum</location>
    </subcellularLocation>
</comment>
<dbReference type="AlphaFoldDB" id="A0A7X3FJQ8"/>
<reference evidence="7 8" key="1">
    <citation type="journal article" date="2019" name="Microorganisms">
        <title>Paenibacillus lutrae sp. nov., A Chitinolytic Species Isolated from A River Otter in Castril Natural Park, Granada, Spain.</title>
        <authorList>
            <person name="Rodriguez M."/>
            <person name="Reina J.C."/>
            <person name="Bejar V."/>
            <person name="Llamas I."/>
        </authorList>
    </citation>
    <scope>NUCLEOTIDE SEQUENCE [LARGE SCALE GENOMIC DNA]</scope>
    <source>
        <strain evidence="7 8">N10</strain>
    </source>
</reference>
<feature type="domain" description="Flagellin N-terminal" evidence="5">
    <location>
        <begin position="3"/>
        <end position="138"/>
    </location>
</feature>
<accession>A0A7X3FJQ8</accession>
<comment type="caution">
    <text evidence="7">The sequence shown here is derived from an EMBL/GenBank/DDBJ whole genome shotgun (WGS) entry which is preliminary data.</text>
</comment>
<comment type="function">
    <text evidence="4">Flagellin is the subunit protein which polymerizes to form the filaments of bacterial flagella.</text>
</comment>
<dbReference type="SUPFAM" id="SSF64518">
    <property type="entry name" value="Phase 1 flagellin"/>
    <property type="match status" value="1"/>
</dbReference>
<evidence type="ECO:0000256" key="4">
    <source>
        <dbReference type="RuleBase" id="RU362073"/>
    </source>
</evidence>
<dbReference type="OrthoDB" id="9796789at2"/>
<dbReference type="Pfam" id="PF00700">
    <property type="entry name" value="Flagellin_C"/>
    <property type="match status" value="1"/>
</dbReference>
<evidence type="ECO:0000256" key="2">
    <source>
        <dbReference type="ARBA" id="ARBA00020110"/>
    </source>
</evidence>
<dbReference type="Gene3D" id="1.20.1330.10">
    <property type="entry name" value="f41 fragment of flagellin, N-terminal domain"/>
    <property type="match status" value="2"/>
</dbReference>
<dbReference type="EMBL" id="RHLK01000009">
    <property type="protein sequence ID" value="MVP01034.1"/>
    <property type="molecule type" value="Genomic_DNA"/>
</dbReference>
<keyword evidence="3 4" id="KW-0975">Bacterial flagellum</keyword>
<sequence>MRIAHNLLAMRTKNQLQVNSKKVTNSTEKLSSGYRINRAADDAAGLSISENMRAQIRGLEQAQRNAQDGIALIQTAEGALGEIHAILQRMNELGVQAATDTYADNDRVKIQAEMNQLKEEIDQIANTTAFNTIHLLNGDIGGGEITKIAGKDYNTLNLAAIVGNSHNIHMSGGIEIQSGINDELTVKFDGQAYTIKIAAGTYDGSITALYQDINDKLQAAGAPVKLHSVYSSWDSTHMKNILESTISGEHRIEVEGSAFADLFGQTQKYFGNYEVWGREADFSTGYTVKAGVNDTLNIRVSGVDKTIVLQEGSYTRNELAAELNKRFGETGADISASFSGSVGVNDSPAMGNNHYILALKHNRSGANDTIQLLSGNALNPLFLRSTQPGATWNPSSTSKIVTNLDIASGITIKDGNNEWEFTVEGNQIRKVTIPPGTYTSGSIIATLNNVLSDRNAGVIALNEGDKIVFAREMNGSSYSLTDFKMSGIKDGLILQVGANQGEIMEISLPDIRTNKLGIHQVDLTTQSGASQAITTISEAVDRVSSERASLGAYQNRLEHTINYLANSSENLISAESRIRDADIAKEIAELAKSQMLTQAAQAMAAQANQVPQQVLQLLR</sequence>
<evidence type="ECO:0000259" key="6">
    <source>
        <dbReference type="Pfam" id="PF00700"/>
    </source>
</evidence>
<dbReference type="Gene3D" id="6.10.10.10">
    <property type="entry name" value="Flagellar export chaperone, C-terminal domain"/>
    <property type="match status" value="1"/>
</dbReference>
<dbReference type="Proteomes" id="UP000490800">
    <property type="component" value="Unassembled WGS sequence"/>
</dbReference>
<dbReference type="InterPro" id="IPR046358">
    <property type="entry name" value="Flagellin_C"/>
</dbReference>
<organism evidence="7 8">
    <name type="scientific">Paenibacillus lutrae</name>
    <dbReference type="NCBI Taxonomy" id="2078573"/>
    <lineage>
        <taxon>Bacteria</taxon>
        <taxon>Bacillati</taxon>
        <taxon>Bacillota</taxon>
        <taxon>Bacilli</taxon>
        <taxon>Bacillales</taxon>
        <taxon>Paenibacillaceae</taxon>
        <taxon>Paenibacillus</taxon>
    </lineage>
</organism>
<evidence type="ECO:0000313" key="8">
    <source>
        <dbReference type="Proteomes" id="UP000490800"/>
    </source>
</evidence>
<evidence type="ECO:0000256" key="3">
    <source>
        <dbReference type="ARBA" id="ARBA00023143"/>
    </source>
</evidence>
<dbReference type="InterPro" id="IPR042187">
    <property type="entry name" value="Flagellin_C_sub2"/>
</dbReference>
<comment type="similarity">
    <text evidence="1 4">Belongs to the bacterial flagellin family.</text>
</comment>
<evidence type="ECO:0000313" key="7">
    <source>
        <dbReference type="EMBL" id="MVP01034.1"/>
    </source>
</evidence>
<protein>
    <recommendedName>
        <fullName evidence="2 4">Flagellin</fullName>
    </recommendedName>
</protein>
<dbReference type="GO" id="GO:0005576">
    <property type="term" value="C:extracellular region"/>
    <property type="evidence" value="ECO:0007669"/>
    <property type="project" value="UniProtKB-SubCell"/>
</dbReference>
<dbReference type="GO" id="GO:0009288">
    <property type="term" value="C:bacterial-type flagellum"/>
    <property type="evidence" value="ECO:0007669"/>
    <property type="project" value="UniProtKB-SubCell"/>
</dbReference>
<proteinExistence type="inferred from homology"/>
<dbReference type="GO" id="GO:0005198">
    <property type="term" value="F:structural molecule activity"/>
    <property type="evidence" value="ECO:0007669"/>
    <property type="project" value="UniProtKB-UniRule"/>
</dbReference>
<keyword evidence="4" id="KW-0964">Secreted</keyword>
<dbReference type="PANTHER" id="PTHR42792:SF2">
    <property type="entry name" value="FLAGELLIN"/>
    <property type="match status" value="1"/>
</dbReference>